<organism evidence="1 2">
    <name type="scientific">Paenibacillus polysaccharolyticus</name>
    <dbReference type="NCBI Taxonomy" id="582692"/>
    <lineage>
        <taxon>Bacteria</taxon>
        <taxon>Bacillati</taxon>
        <taxon>Bacillota</taxon>
        <taxon>Bacilli</taxon>
        <taxon>Bacillales</taxon>
        <taxon>Paenibacillaceae</taxon>
        <taxon>Paenibacillus</taxon>
    </lineage>
</organism>
<name>A0A1G5CT91_9BACL</name>
<dbReference type="Proteomes" id="UP000198538">
    <property type="component" value="Unassembled WGS sequence"/>
</dbReference>
<keyword evidence="2" id="KW-1185">Reference proteome</keyword>
<dbReference type="EMBL" id="FMVM01000002">
    <property type="protein sequence ID" value="SCY05517.1"/>
    <property type="molecule type" value="Genomic_DNA"/>
</dbReference>
<dbReference type="RefSeq" id="WP_090916047.1">
    <property type="nucleotide sequence ID" value="NZ_FMVM01000002.1"/>
</dbReference>
<dbReference type="STRING" id="582692.SAMN05720606_102199"/>
<protein>
    <submittedName>
        <fullName evidence="1">Uncharacterized protein</fullName>
    </submittedName>
</protein>
<dbReference type="AlphaFoldDB" id="A0A1G5CT91"/>
<evidence type="ECO:0000313" key="2">
    <source>
        <dbReference type="Proteomes" id="UP000198538"/>
    </source>
</evidence>
<sequence length="159" mass="17817">MMESKQKRIGIKKFWLLFLLSGLIMLFTVCGMTAEDTVNELHHEESKQNTAHDSDGIVVEVLVESDVNSASDLEVEINARKNPESVYWDTIEVPYQERFVIPKDTFIPLISTHVRAKADDSASWISCSIKYDGELVASHKSRGSDAKAVCEKKFQLGPG</sequence>
<reference evidence="2" key="1">
    <citation type="submission" date="2016-10" db="EMBL/GenBank/DDBJ databases">
        <authorList>
            <person name="Varghese N."/>
            <person name="Submissions S."/>
        </authorList>
    </citation>
    <scope>NUCLEOTIDE SEQUENCE [LARGE SCALE GENOMIC DNA]</scope>
    <source>
        <strain evidence="2">BL9</strain>
    </source>
</reference>
<dbReference type="Gene3D" id="2.60.40.2880">
    <property type="entry name" value="MmpS1-5, C-terminal soluble domain"/>
    <property type="match status" value="1"/>
</dbReference>
<evidence type="ECO:0000313" key="1">
    <source>
        <dbReference type="EMBL" id="SCY05517.1"/>
    </source>
</evidence>
<gene>
    <name evidence="1" type="ORF">SAMN05720606_102199</name>
</gene>
<proteinExistence type="predicted"/>
<dbReference type="InterPro" id="IPR038468">
    <property type="entry name" value="MmpS_C"/>
</dbReference>
<accession>A0A1G5CT91</accession>